<accession>A0A099LXR1</accession>
<proteinExistence type="predicted"/>
<keyword evidence="1" id="KW-0812">Transmembrane</keyword>
<dbReference type="PROSITE" id="PS50883">
    <property type="entry name" value="EAL"/>
    <property type="match status" value="1"/>
</dbReference>
<dbReference type="PANTHER" id="PTHR33121">
    <property type="entry name" value="CYCLIC DI-GMP PHOSPHODIESTERASE PDEF"/>
    <property type="match status" value="1"/>
</dbReference>
<evidence type="ECO:0000313" key="4">
    <source>
        <dbReference type="Proteomes" id="UP000029994"/>
    </source>
</evidence>
<dbReference type="Pfam" id="PF00563">
    <property type="entry name" value="EAL"/>
    <property type="match status" value="1"/>
</dbReference>
<feature type="transmembrane region" description="Helical" evidence="1">
    <location>
        <begin position="240"/>
        <end position="267"/>
    </location>
</feature>
<dbReference type="eggNOG" id="COG5001">
    <property type="taxonomic scope" value="Bacteria"/>
</dbReference>
<dbReference type="Proteomes" id="UP000029994">
    <property type="component" value="Unassembled WGS sequence"/>
</dbReference>
<feature type="transmembrane region" description="Helical" evidence="1">
    <location>
        <begin position="125"/>
        <end position="147"/>
    </location>
</feature>
<dbReference type="InterPro" id="IPR001633">
    <property type="entry name" value="EAL_dom"/>
</dbReference>
<feature type="transmembrane region" description="Helical" evidence="1">
    <location>
        <begin position="210"/>
        <end position="228"/>
    </location>
</feature>
<evidence type="ECO:0000256" key="1">
    <source>
        <dbReference type="SAM" id="Phobius"/>
    </source>
</evidence>
<feature type="transmembrane region" description="Helical" evidence="1">
    <location>
        <begin position="20"/>
        <end position="41"/>
    </location>
</feature>
<evidence type="ECO:0000259" key="2">
    <source>
        <dbReference type="PROSITE" id="PS50883"/>
    </source>
</evidence>
<evidence type="ECO:0000313" key="3">
    <source>
        <dbReference type="EMBL" id="KGK12072.1"/>
    </source>
</evidence>
<feature type="transmembrane region" description="Helical" evidence="1">
    <location>
        <begin position="47"/>
        <end position="66"/>
    </location>
</feature>
<feature type="transmembrane region" description="Helical" evidence="1">
    <location>
        <begin position="87"/>
        <end position="105"/>
    </location>
</feature>
<organism evidence="3 4">
    <name type="scientific">Vibrio navarrensis</name>
    <dbReference type="NCBI Taxonomy" id="29495"/>
    <lineage>
        <taxon>Bacteria</taxon>
        <taxon>Pseudomonadati</taxon>
        <taxon>Pseudomonadota</taxon>
        <taxon>Gammaproteobacteria</taxon>
        <taxon>Vibrionales</taxon>
        <taxon>Vibrionaceae</taxon>
        <taxon>Vibrio</taxon>
    </lineage>
</organism>
<feature type="domain" description="EAL" evidence="2">
    <location>
        <begin position="479"/>
        <end position="734"/>
    </location>
</feature>
<dbReference type="RefSeq" id="WP_052079739.1">
    <property type="nucleotide sequence ID" value="NZ_CP061844.1"/>
</dbReference>
<dbReference type="SMART" id="SM00052">
    <property type="entry name" value="EAL"/>
    <property type="match status" value="1"/>
</dbReference>
<keyword evidence="1" id="KW-1133">Transmembrane helix</keyword>
<protein>
    <submittedName>
        <fullName evidence="3">Diguanylate phosphodiesterase</fullName>
    </submittedName>
</protein>
<dbReference type="InterPro" id="IPR050706">
    <property type="entry name" value="Cyclic-di-GMP_PDE-like"/>
</dbReference>
<dbReference type="SUPFAM" id="SSF141868">
    <property type="entry name" value="EAL domain-like"/>
    <property type="match status" value="1"/>
</dbReference>
<keyword evidence="4" id="KW-1185">Reference proteome</keyword>
<sequence>MLSSLRSFFAKDITQNSRFLLCQILVFVAIQCSFFLSNFYVMQADRVHVLSFTAALIMAIFLKYSWRVIPGVVSGLLFYYSYFSHRAFVIALLFSTALPAIPLLFSTIYQRIIQSFDAHNFPLRLVYYILVLGLAYPIANSLLLISISDYFGAAAQFDIQFLFYSVLSGALTQLVLTPLFTLVIHYLAEGSKAPYIQLDKAMHEDSLTSYHYRLWFTICVLVCVFILFGESSLYRDTMSLLLICLVGVGIGKYGLVRPVLFATFVLLLTIEDGVSRLNQGILSERHFYGILLVLFVMTALMFMLGAHSIKNYLTTREAIVRERIDPYTGLFNLAQMREDIEQSGHVVLIFINLTPTVSKLSSLGHRGRAQLIKQLSHYLNEKTQYIKRCYLPPFSEGLVCYVPRLPYLNSELKSLIRLLEQFHFYFQDTSISLVKRTIHCTDLKYDQDLESLVSSLCEQYSDAQTDIKWLNQHTTPYSELEKLNFIQNCFKNNQFELYCQPYRNLHGRLKEEYFEVLLRLKVDGQAMMSPAEFFPLINEFGLEVELDKWVVSHTFISLSRFVDNWQSIGRCSINLTAKALSDDSLVKEVVSLAQQYGVPLDKICFEITESDALRDEAQAILAIEQLRKIGCTIALDDFGTGYASFDYLRRLPLDIIKIDGSFVQEITHSDRDKTIVQAISQVAKTMNLTTVAEFVESEQHADILCDLGIDYAQGFGIAKPLPLLSHLKRCQTGRTI</sequence>
<dbReference type="GeneID" id="43683964"/>
<dbReference type="GO" id="GO:0071111">
    <property type="term" value="F:cyclic-guanylate-specific phosphodiesterase activity"/>
    <property type="evidence" value="ECO:0007669"/>
    <property type="project" value="InterPro"/>
</dbReference>
<feature type="transmembrane region" description="Helical" evidence="1">
    <location>
        <begin position="287"/>
        <end position="306"/>
    </location>
</feature>
<dbReference type="CDD" id="cd01948">
    <property type="entry name" value="EAL"/>
    <property type="match status" value="1"/>
</dbReference>
<dbReference type="STRING" id="29495.EA26_12415"/>
<dbReference type="InterPro" id="IPR035919">
    <property type="entry name" value="EAL_sf"/>
</dbReference>
<name>A0A099LXR1_9VIBR</name>
<feature type="transmembrane region" description="Helical" evidence="1">
    <location>
        <begin position="159"/>
        <end position="188"/>
    </location>
</feature>
<reference evidence="3 4" key="1">
    <citation type="submission" date="2014-04" db="EMBL/GenBank/DDBJ databases">
        <title>Genome sequencing of Vibrio navarrensis strains.</title>
        <authorList>
            <person name="Gladney L.M."/>
            <person name="Katz L.S."/>
            <person name="Marino-Ramirez L."/>
            <person name="Jordan I.K."/>
        </authorList>
    </citation>
    <scope>NUCLEOTIDE SEQUENCE [LARGE SCALE GENOMIC DNA]</scope>
    <source>
        <strain evidence="3 4">ATCC 51183</strain>
    </source>
</reference>
<keyword evidence="1" id="KW-0472">Membrane</keyword>
<dbReference type="Gene3D" id="3.20.20.450">
    <property type="entry name" value="EAL domain"/>
    <property type="match status" value="1"/>
</dbReference>
<dbReference type="AlphaFoldDB" id="A0A099LXR1"/>
<gene>
    <name evidence="3" type="ORF">EA26_12415</name>
</gene>
<comment type="caution">
    <text evidence="3">The sequence shown here is derived from an EMBL/GenBank/DDBJ whole genome shotgun (WGS) entry which is preliminary data.</text>
</comment>
<dbReference type="PANTHER" id="PTHR33121:SF78">
    <property type="entry name" value="CYCLIC DI-GMP PHOSPHODIESTERASE PDEH"/>
    <property type="match status" value="1"/>
</dbReference>
<dbReference type="EMBL" id="JMCG01000001">
    <property type="protein sequence ID" value="KGK12072.1"/>
    <property type="molecule type" value="Genomic_DNA"/>
</dbReference>